<protein>
    <submittedName>
        <fullName evidence="2">DUF4065 domain-containing protein</fullName>
    </submittedName>
</protein>
<evidence type="ECO:0000313" key="3">
    <source>
        <dbReference type="Proteomes" id="UP000321222"/>
    </source>
</evidence>
<evidence type="ECO:0000259" key="1">
    <source>
        <dbReference type="Pfam" id="PF13274"/>
    </source>
</evidence>
<keyword evidence="3" id="KW-1185">Reference proteome</keyword>
<organism evidence="2 3">
    <name type="scientific">Flavobacterium alkalisoli</name>
    <dbReference type="NCBI Taxonomy" id="2602769"/>
    <lineage>
        <taxon>Bacteria</taxon>
        <taxon>Pseudomonadati</taxon>
        <taxon>Bacteroidota</taxon>
        <taxon>Flavobacteriia</taxon>
        <taxon>Flavobacteriales</taxon>
        <taxon>Flavobacteriaceae</taxon>
        <taxon>Flavobacterium</taxon>
    </lineage>
</organism>
<name>A0A5B9FX14_9FLAO</name>
<reference evidence="2 3" key="1">
    <citation type="submission" date="2019-08" db="EMBL/GenBank/DDBJ databases">
        <title>Flavobacterium alkalisoli sp. nov., isolated from rhizosphere soil of Suaeda salsa.</title>
        <authorList>
            <person name="Sun J.-Q."/>
            <person name="Xu L."/>
        </authorList>
    </citation>
    <scope>NUCLEOTIDE SEQUENCE [LARGE SCALE GENOMIC DNA]</scope>
    <source>
        <strain evidence="2 3">XS-5</strain>
    </source>
</reference>
<sequence>MPYSPTSVANYFIDKYGKNGQLTPMKLLKLTYIAYGWFLAVTENKEKLLSEKPVAWDMGPVFPSLYSDLKRNYTDFNIKTKIPTPVKEHVSERDAKFLDRIWNIYGRYDGVYLSALTHQENTPWQEVYCKGCNSILDDDTIYNHYKEKLDKSKDNK</sequence>
<accession>A0A5B9FX14</accession>
<dbReference type="OrthoDB" id="9799173at2"/>
<gene>
    <name evidence="2" type="ORF">FUA48_12345</name>
</gene>
<evidence type="ECO:0000313" key="2">
    <source>
        <dbReference type="EMBL" id="QEE50338.1"/>
    </source>
</evidence>
<dbReference type="EMBL" id="CP042831">
    <property type="protein sequence ID" value="QEE50338.1"/>
    <property type="molecule type" value="Genomic_DNA"/>
</dbReference>
<dbReference type="Pfam" id="PF13274">
    <property type="entry name" value="SocA_Panacea"/>
    <property type="match status" value="1"/>
</dbReference>
<proteinExistence type="predicted"/>
<dbReference type="AlphaFoldDB" id="A0A5B9FX14"/>
<dbReference type="KEGG" id="fak:FUA48_12345"/>
<dbReference type="Proteomes" id="UP000321222">
    <property type="component" value="Chromosome"/>
</dbReference>
<feature type="domain" description="Antitoxin SocA-like Panacea" evidence="1">
    <location>
        <begin position="27"/>
        <end position="125"/>
    </location>
</feature>
<dbReference type="InterPro" id="IPR025272">
    <property type="entry name" value="SocA_Panacea"/>
</dbReference>
<dbReference type="RefSeq" id="WP_147583810.1">
    <property type="nucleotide sequence ID" value="NZ_CP042831.1"/>
</dbReference>